<accession>A0ABM1RZT0</accession>
<name>A0ABM1RZT0_LIMPO</name>
<dbReference type="Pfam" id="PF05210">
    <property type="entry name" value="Sprouty"/>
    <property type="match status" value="1"/>
</dbReference>
<dbReference type="RefSeq" id="XP_022236827.1">
    <property type="nucleotide sequence ID" value="XM_022381119.1"/>
</dbReference>
<evidence type="ECO:0000313" key="9">
    <source>
        <dbReference type="RefSeq" id="XP_022236908.1"/>
    </source>
</evidence>
<reference evidence="4 5" key="1">
    <citation type="submission" date="2025-05" db="UniProtKB">
        <authorList>
            <consortium name="RefSeq"/>
        </authorList>
    </citation>
    <scope>IDENTIFICATION</scope>
    <source>
        <tissue evidence="4 5">Muscle</tissue>
    </source>
</reference>
<organism evidence="3 8">
    <name type="scientific">Limulus polyphemus</name>
    <name type="common">Atlantic horseshoe crab</name>
    <dbReference type="NCBI Taxonomy" id="6850"/>
    <lineage>
        <taxon>Eukaryota</taxon>
        <taxon>Metazoa</taxon>
        <taxon>Ecdysozoa</taxon>
        <taxon>Arthropoda</taxon>
        <taxon>Chelicerata</taxon>
        <taxon>Merostomata</taxon>
        <taxon>Xiphosura</taxon>
        <taxon>Limulidae</taxon>
        <taxon>Limulus</taxon>
    </lineage>
</organism>
<dbReference type="GeneID" id="106476030"/>
<dbReference type="RefSeq" id="XP_013792191.1">
    <property type="nucleotide sequence ID" value="XM_013936737.2"/>
</dbReference>
<evidence type="ECO:0000313" key="3">
    <source>
        <dbReference type="Proteomes" id="UP000694941"/>
    </source>
</evidence>
<evidence type="ECO:0000313" key="8">
    <source>
        <dbReference type="RefSeq" id="XP_022236885.1"/>
    </source>
</evidence>
<evidence type="ECO:0000313" key="6">
    <source>
        <dbReference type="RefSeq" id="XP_022236827.1"/>
    </source>
</evidence>
<dbReference type="RefSeq" id="XP_022236800.1">
    <property type="nucleotide sequence ID" value="XM_022381092.1"/>
</dbReference>
<evidence type="ECO:0000313" key="5">
    <source>
        <dbReference type="RefSeq" id="XP_022236800.1"/>
    </source>
</evidence>
<dbReference type="PANTHER" id="PTHR12365">
    <property type="entry name" value="SPROUTY"/>
    <property type="match status" value="1"/>
</dbReference>
<evidence type="ECO:0000313" key="4">
    <source>
        <dbReference type="RefSeq" id="XP_013792191.1"/>
    </source>
</evidence>
<comment type="similarity">
    <text evidence="1">Belongs to the sprouty family.</text>
</comment>
<dbReference type="InterPro" id="IPR007875">
    <property type="entry name" value="Sprouty"/>
</dbReference>
<dbReference type="RefSeq" id="XP_022236908.1">
    <property type="nucleotide sequence ID" value="XM_022381200.1"/>
</dbReference>
<dbReference type="PROSITE" id="PS51227">
    <property type="entry name" value="SPR"/>
    <property type="match status" value="1"/>
</dbReference>
<proteinExistence type="inferred from homology"/>
<gene>
    <name evidence="4 5 6 7 8 9" type="primary">LOC106476030</name>
</gene>
<sequence length="290" mass="31921">MAQNGGVPPSASLLAQPGFPAARAQQPPSALVQSDFVTLGHPRPGGVRKENVYTDTPLRAEKDDHKVSVHLPVPSQDRRIIQAQASNNINLGLTRNSSQNFGLLRSQLPVTKQPTVTSFKKEKLTDVPNDTSDSSEDSHAESIICHECRRCKCESCRKPRSLPSKWICKDKYLCSADSVVDCCSCMCCVKGVFYHCAKDYELDNDVPCADEPCSCHPQQRCQRWASLGVLSALLPCLLCYWPLKGCVKMCEMGYSRLSSPGCRCVPRRTIRSLSAEKAPEKGLLDTNSDC</sequence>
<dbReference type="InterPro" id="IPR051192">
    <property type="entry name" value="Sprouty_domain"/>
</dbReference>
<dbReference type="RefSeq" id="XP_022236885.1">
    <property type="nucleotide sequence ID" value="XM_022381177.1"/>
</dbReference>
<dbReference type="Proteomes" id="UP000694941">
    <property type="component" value="Unplaced"/>
</dbReference>
<evidence type="ECO:0000256" key="1">
    <source>
        <dbReference type="ARBA" id="ARBA00010964"/>
    </source>
</evidence>
<keyword evidence="3" id="KW-1185">Reference proteome</keyword>
<evidence type="ECO:0000313" key="7">
    <source>
        <dbReference type="RefSeq" id="XP_022236853.1"/>
    </source>
</evidence>
<dbReference type="PANTHER" id="PTHR12365:SF7">
    <property type="entry name" value="PROTEIN SPROUTY"/>
    <property type="match status" value="1"/>
</dbReference>
<evidence type="ECO:0000256" key="2">
    <source>
        <dbReference type="SAM" id="MobiDB-lite"/>
    </source>
</evidence>
<feature type="region of interest" description="Disordered" evidence="2">
    <location>
        <begin position="1"/>
        <end position="27"/>
    </location>
</feature>
<dbReference type="RefSeq" id="XP_022236853.1">
    <property type="nucleotide sequence ID" value="XM_022381145.1"/>
</dbReference>
<protein>
    <submittedName>
        <fullName evidence="4 5">Protein sprouty-like</fullName>
    </submittedName>
</protein>